<comment type="caution">
    <text evidence="1">The sequence shown here is derived from an EMBL/GenBank/DDBJ whole genome shotgun (WGS) entry which is preliminary data.</text>
</comment>
<proteinExistence type="predicted"/>
<protein>
    <submittedName>
        <fullName evidence="1">Uncharacterized protein</fullName>
    </submittedName>
</protein>
<dbReference type="Proteomes" id="UP000284706">
    <property type="component" value="Unassembled WGS sequence"/>
</dbReference>
<keyword evidence="2" id="KW-1185">Reference proteome</keyword>
<organism evidence="1 2">
    <name type="scientific">Gymnopilus dilepis</name>
    <dbReference type="NCBI Taxonomy" id="231916"/>
    <lineage>
        <taxon>Eukaryota</taxon>
        <taxon>Fungi</taxon>
        <taxon>Dikarya</taxon>
        <taxon>Basidiomycota</taxon>
        <taxon>Agaricomycotina</taxon>
        <taxon>Agaricomycetes</taxon>
        <taxon>Agaricomycetidae</taxon>
        <taxon>Agaricales</taxon>
        <taxon>Agaricineae</taxon>
        <taxon>Hymenogastraceae</taxon>
        <taxon>Gymnopilus</taxon>
    </lineage>
</organism>
<dbReference type="EMBL" id="NHYE01001405">
    <property type="protein sequence ID" value="PPQ95938.1"/>
    <property type="molecule type" value="Genomic_DNA"/>
</dbReference>
<reference evidence="1 2" key="1">
    <citation type="journal article" date="2018" name="Evol. Lett.">
        <title>Horizontal gene cluster transfer increased hallucinogenic mushroom diversity.</title>
        <authorList>
            <person name="Reynolds H.T."/>
            <person name="Vijayakumar V."/>
            <person name="Gluck-Thaler E."/>
            <person name="Korotkin H.B."/>
            <person name="Matheny P.B."/>
            <person name="Slot J.C."/>
        </authorList>
    </citation>
    <scope>NUCLEOTIDE SEQUENCE [LARGE SCALE GENOMIC DNA]</scope>
    <source>
        <strain evidence="1 2">SRW20</strain>
    </source>
</reference>
<dbReference type="InParanoid" id="A0A409XYT6"/>
<accession>A0A409XYT6</accession>
<evidence type="ECO:0000313" key="2">
    <source>
        <dbReference type="Proteomes" id="UP000284706"/>
    </source>
</evidence>
<dbReference type="AlphaFoldDB" id="A0A409XYT6"/>
<sequence length="71" mass="7619">MQLAYADALDADLQYGALEHFVELEQVHGGEAAGFALWQGEIVRLAGAANEAGKGEKVTWQGEEAVAEMTR</sequence>
<gene>
    <name evidence="1" type="ORF">CVT26_016159</name>
</gene>
<evidence type="ECO:0000313" key="1">
    <source>
        <dbReference type="EMBL" id="PPQ95938.1"/>
    </source>
</evidence>
<name>A0A409XYT6_9AGAR</name>